<accession>A0AA86WP15</accession>
<dbReference type="InterPro" id="IPR019776">
    <property type="entry name" value="Flagellar_basal_body_rod_CS"/>
</dbReference>
<feature type="domain" description="Flagellar basal-body/hook protein C-terminal" evidence="8">
    <location>
        <begin position="95"/>
        <end position="138"/>
    </location>
</feature>
<comment type="caution">
    <text evidence="9">The sequence shown here is derived from an EMBL/GenBank/DDBJ whole genome shotgun (WGS) entry which is preliminary data.</text>
</comment>
<evidence type="ECO:0000256" key="3">
    <source>
        <dbReference type="ARBA" id="ARBA00017941"/>
    </source>
</evidence>
<dbReference type="Pfam" id="PF00460">
    <property type="entry name" value="Flg_bb_rod"/>
    <property type="match status" value="1"/>
</dbReference>
<dbReference type="AlphaFoldDB" id="A0AA86WP15"/>
<evidence type="ECO:0000256" key="6">
    <source>
        <dbReference type="RuleBase" id="RU362062"/>
    </source>
</evidence>
<evidence type="ECO:0000256" key="5">
    <source>
        <dbReference type="ARBA" id="ARBA00025933"/>
    </source>
</evidence>
<keyword evidence="9" id="KW-0966">Cell projection</keyword>
<comment type="subcellular location">
    <subcellularLocation>
        <location evidence="1 6">Bacterial flagellum basal body</location>
    </subcellularLocation>
</comment>
<keyword evidence="9" id="KW-0969">Cilium</keyword>
<dbReference type="PANTHER" id="PTHR30435:SF29">
    <property type="entry name" value="FLAGELLAR BASAL-BODY ROD PROTEIN FLGC"/>
    <property type="match status" value="1"/>
</dbReference>
<keyword evidence="4 6" id="KW-0975">Bacterial flagellum</keyword>
<dbReference type="InterPro" id="IPR010930">
    <property type="entry name" value="Flg_bb/hook_C_dom"/>
</dbReference>
<feature type="domain" description="Flagellar basal body rod protein N-terminal" evidence="7">
    <location>
        <begin position="9"/>
        <end position="36"/>
    </location>
</feature>
<comment type="subunit">
    <text evidence="5 6">The basal body constitutes a major portion of the flagellar organelle and consists of four rings (L,P,S, and M) mounted on a central rod. The rod consists of about 26 subunits of FlgG in the distal portion, and FlgB, FlgC and FlgF are thought to build up the proximal portion of the rod with about 6 subunits each.</text>
</comment>
<dbReference type="NCBIfam" id="TIGR01395">
    <property type="entry name" value="FlgC"/>
    <property type="match status" value="1"/>
</dbReference>
<gene>
    <name evidence="9" type="ORF">VCR31J2_1310613</name>
</gene>
<dbReference type="RefSeq" id="WP_048610123.1">
    <property type="nucleotide sequence ID" value="NZ_CCKO01000035.1"/>
</dbReference>
<reference evidence="9 10" key="1">
    <citation type="submission" date="2014-06" db="EMBL/GenBank/DDBJ databases">
        <authorList>
            <person name="Le Roux F."/>
        </authorList>
    </citation>
    <scope>NUCLEOTIDE SEQUENCE [LARGE SCALE GENOMIC DNA]</scope>
    <source>
        <strain evidence="9 10">J2-31</strain>
    </source>
</reference>
<dbReference type="GO" id="GO:0071978">
    <property type="term" value="P:bacterial-type flagellum-dependent swarming motility"/>
    <property type="evidence" value="ECO:0007669"/>
    <property type="project" value="TreeGrafter"/>
</dbReference>
<dbReference type="PANTHER" id="PTHR30435">
    <property type="entry name" value="FLAGELLAR PROTEIN"/>
    <property type="match status" value="1"/>
</dbReference>
<dbReference type="EMBL" id="CCKJ01000037">
    <property type="protein sequence ID" value="CDT78547.1"/>
    <property type="molecule type" value="Genomic_DNA"/>
</dbReference>
<keyword evidence="10" id="KW-1185">Reference proteome</keyword>
<organism evidence="9 10">
    <name type="scientific">Vibrio coralliirubri</name>
    <dbReference type="NCBI Taxonomy" id="1516159"/>
    <lineage>
        <taxon>Bacteria</taxon>
        <taxon>Pseudomonadati</taxon>
        <taxon>Pseudomonadota</taxon>
        <taxon>Gammaproteobacteria</taxon>
        <taxon>Vibrionales</taxon>
        <taxon>Vibrionaceae</taxon>
        <taxon>Vibrio</taxon>
    </lineage>
</organism>
<dbReference type="GO" id="GO:0030694">
    <property type="term" value="C:bacterial-type flagellum basal body, rod"/>
    <property type="evidence" value="ECO:0007669"/>
    <property type="project" value="UniProtKB-UniRule"/>
</dbReference>
<name>A0AA86WP15_9VIBR</name>
<evidence type="ECO:0000256" key="4">
    <source>
        <dbReference type="ARBA" id="ARBA00023143"/>
    </source>
</evidence>
<keyword evidence="9" id="KW-0282">Flagellum</keyword>
<proteinExistence type="inferred from homology"/>
<dbReference type="InterPro" id="IPR001444">
    <property type="entry name" value="Flag_bb_rod_N"/>
</dbReference>
<evidence type="ECO:0000313" key="9">
    <source>
        <dbReference type="EMBL" id="CDT78547.1"/>
    </source>
</evidence>
<dbReference type="Proteomes" id="UP000041625">
    <property type="component" value="Unassembled WGS sequence"/>
</dbReference>
<evidence type="ECO:0000256" key="1">
    <source>
        <dbReference type="ARBA" id="ARBA00004117"/>
    </source>
</evidence>
<evidence type="ECO:0000313" key="10">
    <source>
        <dbReference type="Proteomes" id="UP000041625"/>
    </source>
</evidence>
<evidence type="ECO:0000259" key="8">
    <source>
        <dbReference type="Pfam" id="PF06429"/>
    </source>
</evidence>
<evidence type="ECO:0000256" key="2">
    <source>
        <dbReference type="ARBA" id="ARBA00009677"/>
    </source>
</evidence>
<dbReference type="Pfam" id="PF06429">
    <property type="entry name" value="Flg_bbr_C"/>
    <property type="match status" value="1"/>
</dbReference>
<sequence length="142" mass="15510">MAFLGIYETAGSAMSAQTVRLNTISSNLANADSVSGDPSKVYKPLKPIFSAVYNHFNAQQTQQQGVVPIRIADVVEVSSMMEGRYEPNNPLSNDEGYVYYSGINVVNEMADMISATRSFEASVEVLGNVKSMQQSLMGLWRS</sequence>
<dbReference type="InterPro" id="IPR006299">
    <property type="entry name" value="FlgC"/>
</dbReference>
<comment type="similarity">
    <text evidence="2">Belongs to the flagella basal body rod proteins family.</text>
</comment>
<dbReference type="PROSITE" id="PS00588">
    <property type="entry name" value="FLAGELLA_BB_ROD"/>
    <property type="match status" value="1"/>
</dbReference>
<evidence type="ECO:0000259" key="7">
    <source>
        <dbReference type="Pfam" id="PF00460"/>
    </source>
</evidence>
<protein>
    <recommendedName>
        <fullName evidence="3 6">Flagellar basal-body rod protein FlgC</fullName>
    </recommendedName>
</protein>